<keyword evidence="3" id="KW-1185">Reference proteome</keyword>
<feature type="compositionally biased region" description="Polar residues" evidence="1">
    <location>
        <begin position="87"/>
        <end position="102"/>
    </location>
</feature>
<feature type="compositionally biased region" description="Basic residues" evidence="1">
    <location>
        <begin position="77"/>
        <end position="86"/>
    </location>
</feature>
<sequence>MVLKPDQQRVCMMLKETITLLCKNGLAFKKKFSIDAVIGITLDDEDMFHVSVSEIIKSASQDTDASLSSSELGETSRKRRKRRKTNSLKSNVQDCTDNTDGNSDGGSEDSEPDMSDMTGIGKQLVNIKGEELDDEKQDIIFVKQELGDDWSQSQEGGNAGVSELQDGSGLRSVADMNMIASGTTQNYNMWTSSSLHLPQQYTQAATATITTAATNLVTAATATGEGVQLSTDQSLLQQSVGTLLLLVAEFV</sequence>
<comment type="caution">
    <text evidence="2">The sequence shown here is derived from an EMBL/GenBank/DDBJ whole genome shotgun (WGS) entry which is preliminary data.</text>
</comment>
<name>A0AAD9JRC2_9ANNE</name>
<evidence type="ECO:0000256" key="1">
    <source>
        <dbReference type="SAM" id="MobiDB-lite"/>
    </source>
</evidence>
<dbReference type="Proteomes" id="UP001208570">
    <property type="component" value="Unassembled WGS sequence"/>
</dbReference>
<protein>
    <submittedName>
        <fullName evidence="2">Uncharacterized protein</fullName>
    </submittedName>
</protein>
<dbReference type="EMBL" id="JAODUP010000184">
    <property type="protein sequence ID" value="KAK2157786.1"/>
    <property type="molecule type" value="Genomic_DNA"/>
</dbReference>
<accession>A0AAD9JRC2</accession>
<feature type="region of interest" description="Disordered" evidence="1">
    <location>
        <begin position="59"/>
        <end position="118"/>
    </location>
</feature>
<feature type="compositionally biased region" description="Polar residues" evidence="1">
    <location>
        <begin position="59"/>
        <end position="73"/>
    </location>
</feature>
<evidence type="ECO:0000313" key="3">
    <source>
        <dbReference type="Proteomes" id="UP001208570"/>
    </source>
</evidence>
<organism evidence="2 3">
    <name type="scientific">Paralvinella palmiformis</name>
    <dbReference type="NCBI Taxonomy" id="53620"/>
    <lineage>
        <taxon>Eukaryota</taxon>
        <taxon>Metazoa</taxon>
        <taxon>Spiralia</taxon>
        <taxon>Lophotrochozoa</taxon>
        <taxon>Annelida</taxon>
        <taxon>Polychaeta</taxon>
        <taxon>Sedentaria</taxon>
        <taxon>Canalipalpata</taxon>
        <taxon>Terebellida</taxon>
        <taxon>Terebelliformia</taxon>
        <taxon>Alvinellidae</taxon>
        <taxon>Paralvinella</taxon>
    </lineage>
</organism>
<reference evidence="2" key="1">
    <citation type="journal article" date="2023" name="Mol. Biol. Evol.">
        <title>Third-Generation Sequencing Reveals the Adaptive Role of the Epigenome in Three Deep-Sea Polychaetes.</title>
        <authorList>
            <person name="Perez M."/>
            <person name="Aroh O."/>
            <person name="Sun Y."/>
            <person name="Lan Y."/>
            <person name="Juniper S.K."/>
            <person name="Young C.R."/>
            <person name="Angers B."/>
            <person name="Qian P.Y."/>
        </authorList>
    </citation>
    <scope>NUCLEOTIDE SEQUENCE</scope>
    <source>
        <strain evidence="2">P08H-3</strain>
    </source>
</reference>
<dbReference type="AlphaFoldDB" id="A0AAD9JRC2"/>
<proteinExistence type="predicted"/>
<evidence type="ECO:0000313" key="2">
    <source>
        <dbReference type="EMBL" id="KAK2157786.1"/>
    </source>
</evidence>
<gene>
    <name evidence="2" type="ORF">LSH36_184g01004</name>
</gene>